<dbReference type="Proteomes" id="UP000070133">
    <property type="component" value="Unassembled WGS sequence"/>
</dbReference>
<protein>
    <recommendedName>
        <fullName evidence="10">FAD-binding domain-containing protein</fullName>
    </recommendedName>
</protein>
<dbReference type="Gene3D" id="3.30.9.10">
    <property type="entry name" value="D-Amino Acid Oxidase, subunit A, domain 2"/>
    <property type="match status" value="1"/>
</dbReference>
<evidence type="ECO:0000259" key="6">
    <source>
        <dbReference type="Pfam" id="PF01494"/>
    </source>
</evidence>
<dbReference type="EMBL" id="LFZN01000049">
    <property type="protein sequence ID" value="KXT01850.1"/>
    <property type="molecule type" value="Genomic_DNA"/>
</dbReference>
<dbReference type="PANTHER" id="PTHR43004">
    <property type="entry name" value="TRK SYSTEM POTASSIUM UPTAKE PROTEIN"/>
    <property type="match status" value="1"/>
</dbReference>
<reference evidence="8 9" key="1">
    <citation type="submission" date="2015-07" db="EMBL/GenBank/DDBJ databases">
        <title>Comparative genomics of the Sigatoka disease complex on banana suggests a link between parallel evolutionary changes in Pseudocercospora fijiensis and Pseudocercospora eumusae and increased virulence on the banana host.</title>
        <authorList>
            <person name="Chang T.-C."/>
            <person name="Salvucci A."/>
            <person name="Crous P.W."/>
            <person name="Stergiopoulos I."/>
        </authorList>
    </citation>
    <scope>NUCLEOTIDE SEQUENCE [LARGE SCALE GENOMIC DNA]</scope>
    <source>
        <strain evidence="8 9">CBS 114824</strain>
    </source>
</reference>
<organism evidence="8 9">
    <name type="scientific">Pseudocercospora eumusae</name>
    <dbReference type="NCBI Taxonomy" id="321146"/>
    <lineage>
        <taxon>Eukaryota</taxon>
        <taxon>Fungi</taxon>
        <taxon>Dikarya</taxon>
        <taxon>Ascomycota</taxon>
        <taxon>Pezizomycotina</taxon>
        <taxon>Dothideomycetes</taxon>
        <taxon>Dothideomycetidae</taxon>
        <taxon>Mycosphaerellales</taxon>
        <taxon>Mycosphaerellaceae</taxon>
        <taxon>Pseudocercospora</taxon>
    </lineage>
</organism>
<dbReference type="OrthoDB" id="5325318at2759"/>
<dbReference type="Gene3D" id="3.40.30.20">
    <property type="match status" value="1"/>
</dbReference>
<gene>
    <name evidence="8" type="ORF">AC578_2146</name>
</gene>
<keyword evidence="9" id="KW-1185">Reference proteome</keyword>
<dbReference type="InterPro" id="IPR036188">
    <property type="entry name" value="FAD/NAD-bd_sf"/>
</dbReference>
<evidence type="ECO:0008006" key="10">
    <source>
        <dbReference type="Google" id="ProtNLM"/>
    </source>
</evidence>
<proteinExistence type="inferred from homology"/>
<feature type="domain" description="FAD-binding" evidence="6">
    <location>
        <begin position="51"/>
        <end position="409"/>
    </location>
</feature>
<dbReference type="Pfam" id="PF07976">
    <property type="entry name" value="Phe_hydrox_dim"/>
    <property type="match status" value="1"/>
</dbReference>
<evidence type="ECO:0000256" key="2">
    <source>
        <dbReference type="ARBA" id="ARBA00022630"/>
    </source>
</evidence>
<feature type="domain" description="Phenol hydroxylase-like C-terminal dimerisation" evidence="7">
    <location>
        <begin position="441"/>
        <end position="652"/>
    </location>
</feature>
<dbReference type="Gene3D" id="3.50.50.60">
    <property type="entry name" value="FAD/NAD(P)-binding domain"/>
    <property type="match status" value="1"/>
</dbReference>
<keyword evidence="3" id="KW-0274">FAD</keyword>
<sequence length="655" mass="72092">MSTGTAKREVPNGAHQEDTTKIPKLNHKMSPGVLRKDSSNGAGNNESSSSSDVVVVGAGPAGLMLACNLVRFGIQTTIIDDRPDKTSTGRADGLQPKTIETLKQMRLADEPLKYGVKFYDICFWSSTPDVPLLRRTGRDLAYPPEVVDLLDPYMILNHQGSVEEVFLKDLEARGVEVLRSSAFVSAQGAVGRDRALTISYLNGIDGRTEELRADYLVGCDGAHSRVRKSIPGAVAEGASSDALWGVLDGEVDSNFPDLWSKTIVQSHKYGSILFIPRERNMTRLYIELKSEDGKGISKAEATQEYVLEAARRILHPYKLEFTMVEWFGAYQIGQRVTSRFSDDDQRIFLAGDASHTHSPKAAQGMNTSIHDSLNLAWKLNLAIRGLAKPDLLATYQQERRQIAQDLIDFDYEHANAFHDGDPEALAQNFTKNVRFISGVGVEYSENSINQNSGARSSIRPGSLLPPAKVTRYIDANPLDIQLDIPMLGQFKIYFLCPDLAKSMAFLRGACDGISKSLLPATSQRAEQSFAKKPRTNCEIDEYHRPERYTAVSQLFTLSLVTATPKADFELADLPTPLDRSKWTVYLDDIPEKSTNGKSCLEKWIGGMTDAEVAVVNVRPDGYVGSVRRFDVGSGGEAGLAAATWLSDYYSAFLVA</sequence>
<keyword evidence="2" id="KW-0285">Flavoprotein</keyword>
<keyword evidence="4" id="KW-0560">Oxidoreductase</keyword>
<dbReference type="Pfam" id="PF01494">
    <property type="entry name" value="FAD_binding_3"/>
    <property type="match status" value="1"/>
</dbReference>
<comment type="caution">
    <text evidence="8">The sequence shown here is derived from an EMBL/GenBank/DDBJ whole genome shotgun (WGS) entry which is preliminary data.</text>
</comment>
<feature type="region of interest" description="Disordered" evidence="5">
    <location>
        <begin position="1"/>
        <end position="52"/>
    </location>
</feature>
<evidence type="ECO:0000313" key="8">
    <source>
        <dbReference type="EMBL" id="KXT01850.1"/>
    </source>
</evidence>
<dbReference type="GO" id="GO:0071949">
    <property type="term" value="F:FAD binding"/>
    <property type="evidence" value="ECO:0007669"/>
    <property type="project" value="InterPro"/>
</dbReference>
<feature type="compositionally biased region" description="Low complexity" evidence="5">
    <location>
        <begin position="39"/>
        <end position="52"/>
    </location>
</feature>
<evidence type="ECO:0000313" key="9">
    <source>
        <dbReference type="Proteomes" id="UP000070133"/>
    </source>
</evidence>
<evidence type="ECO:0000256" key="1">
    <source>
        <dbReference type="ARBA" id="ARBA00007801"/>
    </source>
</evidence>
<dbReference type="SUPFAM" id="SSF54373">
    <property type="entry name" value="FAD-linked reductases, C-terminal domain"/>
    <property type="match status" value="1"/>
</dbReference>
<dbReference type="InterPro" id="IPR038220">
    <property type="entry name" value="PHOX_C_sf"/>
</dbReference>
<evidence type="ECO:0000259" key="7">
    <source>
        <dbReference type="Pfam" id="PF07976"/>
    </source>
</evidence>
<comment type="similarity">
    <text evidence="1">Belongs to the PheA/TfdB FAD monooxygenase family.</text>
</comment>
<dbReference type="PANTHER" id="PTHR43004:SF4">
    <property type="entry name" value="FAD-BINDING DOMAIN-CONTAINING PROTEIN"/>
    <property type="match status" value="1"/>
</dbReference>
<name>A0A139HHC5_9PEZI</name>
<dbReference type="InterPro" id="IPR012941">
    <property type="entry name" value="Phe_hydrox_C_dim_dom"/>
</dbReference>
<feature type="compositionally biased region" description="Basic and acidic residues" evidence="5">
    <location>
        <begin position="1"/>
        <end position="21"/>
    </location>
</feature>
<evidence type="ECO:0000256" key="3">
    <source>
        <dbReference type="ARBA" id="ARBA00022827"/>
    </source>
</evidence>
<dbReference type="STRING" id="321146.A0A139HHC5"/>
<dbReference type="AlphaFoldDB" id="A0A139HHC5"/>
<dbReference type="PRINTS" id="PR00420">
    <property type="entry name" value="RNGMNOXGNASE"/>
</dbReference>
<evidence type="ECO:0000256" key="4">
    <source>
        <dbReference type="ARBA" id="ARBA00023002"/>
    </source>
</evidence>
<dbReference type="InterPro" id="IPR002938">
    <property type="entry name" value="FAD-bd"/>
</dbReference>
<dbReference type="SUPFAM" id="SSF52833">
    <property type="entry name" value="Thioredoxin-like"/>
    <property type="match status" value="1"/>
</dbReference>
<dbReference type="InterPro" id="IPR036249">
    <property type="entry name" value="Thioredoxin-like_sf"/>
</dbReference>
<evidence type="ECO:0000256" key="5">
    <source>
        <dbReference type="SAM" id="MobiDB-lite"/>
    </source>
</evidence>
<accession>A0A139HHC5</accession>
<dbReference type="InterPro" id="IPR050641">
    <property type="entry name" value="RIFMO-like"/>
</dbReference>
<dbReference type="GO" id="GO:0016709">
    <property type="term" value="F:oxidoreductase activity, acting on paired donors, with incorporation or reduction of molecular oxygen, NAD(P)H as one donor, and incorporation of one atom of oxygen"/>
    <property type="evidence" value="ECO:0007669"/>
    <property type="project" value="UniProtKB-ARBA"/>
</dbReference>
<dbReference type="SUPFAM" id="SSF51905">
    <property type="entry name" value="FAD/NAD(P)-binding domain"/>
    <property type="match status" value="1"/>
</dbReference>